<evidence type="ECO:0000313" key="2">
    <source>
        <dbReference type="EMBL" id="SNY55396.1"/>
    </source>
</evidence>
<evidence type="ECO:0000313" key="4">
    <source>
        <dbReference type="Proteomes" id="UP000231702"/>
    </source>
</evidence>
<sequence length="219" mass="24781">MTMMMRMTPAQPVGVKEVSILELIEWAFQREKVSIEFDQVRASMPGQLPGFGMEWVMIERAKLGCRVDGGGRSDPHPDAEAVADALAQLPEGVGGRRMALTIAELARAGQHHGWGAGAAPRVRPRGWRETKHGRFAETERCGLVRYRSRGKDREVEARWCPITIENHPRDEARARRAYLLWWSALRELRDTFRVYGGLTGHQVSEWMPSHSPWSKTLVA</sequence>
<dbReference type="EMBL" id="PGTD01000018">
    <property type="protein sequence ID" value="PJE26825.1"/>
    <property type="molecule type" value="Genomic_DNA"/>
</dbReference>
<evidence type="ECO:0000313" key="1">
    <source>
        <dbReference type="EMBL" id="PJE26825.1"/>
    </source>
</evidence>
<dbReference type="EMBL" id="OBEA01000006">
    <property type="protein sequence ID" value="SNY55396.1"/>
    <property type="molecule type" value="Genomic_DNA"/>
</dbReference>
<dbReference type="RefSeq" id="WP_097146713.1">
    <property type="nucleotide sequence ID" value="NZ_OBEA01000006.1"/>
</dbReference>
<proteinExistence type="predicted"/>
<name>A0A285J7T3_9RHOB</name>
<protein>
    <submittedName>
        <fullName evidence="2">Uncharacterized protein</fullName>
    </submittedName>
</protein>
<reference evidence="1 4" key="2">
    <citation type="journal article" date="2018" name="Int. J. Syst. Evol. Microbiol.">
        <title>Pseudooceanicola lipolyticus sp. nov., a marine alphaproteobacterium, reclassification of Oceanicola flagellatus as Pseudooceanicola flagellatus comb. nov. and emended description of the genus Pseudooceanicola.</title>
        <authorList>
            <person name="Huang M.-M."/>
            <person name="Guo L.-L."/>
            <person name="Wu Y.-H."/>
            <person name="Lai Q.-L."/>
            <person name="Shao Z.-Z."/>
            <person name="Wang C.-S."/>
            <person name="Wu M."/>
            <person name="Xu X.-W."/>
        </authorList>
    </citation>
    <scope>NUCLEOTIDE SEQUENCE [LARGE SCALE GENOMIC DNA]</scope>
    <source>
        <strain evidence="1 4">Ar-45</strain>
    </source>
</reference>
<accession>A0A285J7T3</accession>
<organism evidence="2 3">
    <name type="scientific">Pseudooceanicola antarcticus</name>
    <dbReference type="NCBI Taxonomy" id="1247613"/>
    <lineage>
        <taxon>Bacteria</taxon>
        <taxon>Pseudomonadati</taxon>
        <taxon>Pseudomonadota</taxon>
        <taxon>Alphaproteobacteria</taxon>
        <taxon>Rhodobacterales</taxon>
        <taxon>Paracoccaceae</taxon>
        <taxon>Pseudooceanicola</taxon>
    </lineage>
</organism>
<dbReference type="AlphaFoldDB" id="A0A285J7T3"/>
<dbReference type="Proteomes" id="UP000231655">
    <property type="component" value="Unassembled WGS sequence"/>
</dbReference>
<dbReference type="OrthoDB" id="7652971at2"/>
<keyword evidence="4" id="KW-1185">Reference proteome</keyword>
<gene>
    <name evidence="1" type="ORF">CVM39_15930</name>
    <name evidence="2" type="ORF">SAMN06297129_2996</name>
</gene>
<reference evidence="2 3" key="1">
    <citation type="submission" date="2017-09" db="EMBL/GenBank/DDBJ databases">
        <authorList>
            <person name="Ehlers B."/>
            <person name="Leendertz F.H."/>
        </authorList>
    </citation>
    <scope>NUCLEOTIDE SEQUENCE [LARGE SCALE GENOMIC DNA]</scope>
    <source>
        <strain evidence="2 3">CGMCC 1.12662</strain>
    </source>
</reference>
<dbReference type="Proteomes" id="UP000231702">
    <property type="component" value="Unassembled WGS sequence"/>
</dbReference>
<evidence type="ECO:0000313" key="3">
    <source>
        <dbReference type="Proteomes" id="UP000231655"/>
    </source>
</evidence>